<dbReference type="HAMAP" id="MF_04136">
    <property type="entry name" value="SAR_ENDOLYSIN"/>
    <property type="match status" value="1"/>
</dbReference>
<sequence>MNNIIKSTLAGVMLVTAGLLSQLEGTHYVPYIDIAGVPTVCEGITGSDVVWGKTYTRRECDKLLEKHIGVAARAVDKAVKVEIPDTMRSALYSFTFNAGQGAFRSSTLLRLTNQGRLWEACGELHKWIYFYNPKTGKKEVSKGLKNRRAVEYQYCVKDLK</sequence>
<dbReference type="HAMAP" id="MF_04110">
    <property type="entry name" value="ENDOLYSIN_T4"/>
    <property type="match status" value="1"/>
</dbReference>
<comment type="similarity">
    <text evidence="16">Belongs to the glycosyl hydrolase 24 family.</text>
</comment>
<evidence type="ECO:0000256" key="6">
    <source>
        <dbReference type="ARBA" id="ARBA00022638"/>
    </source>
</evidence>
<dbReference type="InterPro" id="IPR002196">
    <property type="entry name" value="Glyco_hydro_24"/>
</dbReference>
<dbReference type="GO" id="GO:0016998">
    <property type="term" value="P:cell wall macromolecule catabolic process"/>
    <property type="evidence" value="ECO:0007669"/>
    <property type="project" value="InterPro"/>
</dbReference>
<proteinExistence type="inferred from homology"/>
<evidence type="ECO:0000256" key="4">
    <source>
        <dbReference type="ARBA" id="ARBA00022529"/>
    </source>
</evidence>
<keyword evidence="18" id="KW-1185">Reference proteome</keyword>
<comment type="catalytic activity">
    <reaction evidence="1 16">
        <text>Hydrolysis of (1-&gt;4)-beta-linkages between N-acetylmuramic acid and N-acetyl-D-glucosamine residues in a peptidoglycan and between N-acetyl-D-glucosamine residues in chitodextrins.</text>
        <dbReference type="EC" id="3.2.1.17"/>
    </reaction>
</comment>
<keyword evidence="5" id="KW-1188">Viral release from host cell</keyword>
<gene>
    <name evidence="17" type="ORF">Ec13</name>
</gene>
<protein>
    <recommendedName>
        <fullName evidence="16">Lysozyme</fullName>
        <ecNumber evidence="16">3.2.1.17</ecNumber>
    </recommendedName>
</protein>
<evidence type="ECO:0000256" key="14">
    <source>
        <dbReference type="ARBA" id="ARBA00023142"/>
    </source>
</evidence>
<name>A0A2P0W9V1_9CAUD</name>
<evidence type="ECO:0000256" key="16">
    <source>
        <dbReference type="RuleBase" id="RU003788"/>
    </source>
</evidence>
<evidence type="ECO:0000256" key="15">
    <source>
        <dbReference type="ARBA" id="ARBA00023295"/>
    </source>
</evidence>
<accession>A0A2P0W9V1</accession>
<keyword evidence="7" id="KW-0812">Transmembrane</keyword>
<dbReference type="EC" id="3.2.1.17" evidence="16"/>
<dbReference type="InterPro" id="IPR023346">
    <property type="entry name" value="Lysozyme-like_dom_sf"/>
</dbReference>
<keyword evidence="9" id="KW-0204">Cytolysis</keyword>
<dbReference type="GO" id="GO:0031640">
    <property type="term" value="P:killing of cells of another organism"/>
    <property type="evidence" value="ECO:0007669"/>
    <property type="project" value="UniProtKB-KW"/>
</dbReference>
<keyword evidence="12" id="KW-1133">Transmembrane helix</keyword>
<evidence type="ECO:0000256" key="5">
    <source>
        <dbReference type="ARBA" id="ARBA00022612"/>
    </source>
</evidence>
<dbReference type="Gene3D" id="1.10.530.40">
    <property type="match status" value="1"/>
</dbReference>
<dbReference type="InterPro" id="IPR051018">
    <property type="entry name" value="Bacteriophage_GH24"/>
</dbReference>
<keyword evidence="8 16" id="KW-0378">Hydrolase</keyword>
<dbReference type="GO" id="GO:0009253">
    <property type="term" value="P:peptidoglycan catabolic process"/>
    <property type="evidence" value="ECO:0007669"/>
    <property type="project" value="InterPro"/>
</dbReference>
<evidence type="ECO:0000256" key="7">
    <source>
        <dbReference type="ARBA" id="ARBA00022692"/>
    </source>
</evidence>
<dbReference type="SUPFAM" id="SSF53955">
    <property type="entry name" value="Lysozyme-like"/>
    <property type="match status" value="1"/>
</dbReference>
<evidence type="ECO:0000256" key="11">
    <source>
        <dbReference type="ARBA" id="ARBA00022968"/>
    </source>
</evidence>
<dbReference type="InterPro" id="IPR043688">
    <property type="entry name" value="SAR_endolysin-like"/>
</dbReference>
<keyword evidence="4 16" id="KW-0929">Antimicrobial</keyword>
<dbReference type="Proteomes" id="UP000241856">
    <property type="component" value="Segment"/>
</dbReference>
<evidence type="ECO:0000256" key="13">
    <source>
        <dbReference type="ARBA" id="ARBA00023136"/>
    </source>
</evidence>
<keyword evidence="15 16" id="KW-0326">Glycosidase</keyword>
<dbReference type="PANTHER" id="PTHR38107:SF3">
    <property type="entry name" value="LYSOZYME RRRD-RELATED"/>
    <property type="match status" value="1"/>
</dbReference>
<dbReference type="OrthoDB" id="18172at10239"/>
<keyword evidence="10" id="KW-1043">Host membrane</keyword>
<keyword evidence="6 16" id="KW-0081">Bacteriolytic enzyme</keyword>
<reference evidence="17 18" key="1">
    <citation type="submission" date="2017-12" db="EMBL/GenBank/DDBJ databases">
        <title>Genomic analysis of a novel phage Ec_L1 lytic to Enterobacter cloacae.</title>
        <authorList>
            <person name="Li Z."/>
            <person name="Ren H."/>
            <person name="Xu Y."/>
        </authorList>
    </citation>
    <scope>NUCLEOTIDE SEQUENCE [LARGE SCALE GENOMIC DNA]</scope>
</reference>
<evidence type="ECO:0000313" key="17">
    <source>
        <dbReference type="EMBL" id="AUV57127.1"/>
    </source>
</evidence>
<dbReference type="EMBL" id="MG732930">
    <property type="protein sequence ID" value="AUV57127.1"/>
    <property type="molecule type" value="Genomic_DNA"/>
</dbReference>
<dbReference type="Pfam" id="PF00959">
    <property type="entry name" value="Phage_lysozyme"/>
    <property type="match status" value="1"/>
</dbReference>
<keyword evidence="14" id="KW-0578">Host cell lysis by virus</keyword>
<dbReference type="PANTHER" id="PTHR38107">
    <property type="match status" value="1"/>
</dbReference>
<keyword evidence="2" id="KW-1030">Host cell inner membrane</keyword>
<evidence type="ECO:0000256" key="9">
    <source>
        <dbReference type="ARBA" id="ARBA00022852"/>
    </source>
</evidence>
<evidence type="ECO:0000256" key="2">
    <source>
        <dbReference type="ARBA" id="ARBA00022445"/>
    </source>
</evidence>
<dbReference type="InterPro" id="IPR023347">
    <property type="entry name" value="Lysozyme_dom_sf"/>
</dbReference>
<dbReference type="CDD" id="cd16900">
    <property type="entry name" value="endolysin_R21-like"/>
    <property type="match status" value="1"/>
</dbReference>
<evidence type="ECO:0000256" key="8">
    <source>
        <dbReference type="ARBA" id="ARBA00022801"/>
    </source>
</evidence>
<evidence type="ECO:0000313" key="18">
    <source>
        <dbReference type="Proteomes" id="UP000241856"/>
    </source>
</evidence>
<evidence type="ECO:0000256" key="3">
    <source>
        <dbReference type="ARBA" id="ARBA00022511"/>
    </source>
</evidence>
<evidence type="ECO:0000256" key="12">
    <source>
        <dbReference type="ARBA" id="ARBA00022989"/>
    </source>
</evidence>
<evidence type="ECO:0000256" key="1">
    <source>
        <dbReference type="ARBA" id="ARBA00000632"/>
    </source>
</evidence>
<keyword evidence="3" id="KW-1032">Host cell membrane</keyword>
<evidence type="ECO:0000256" key="10">
    <source>
        <dbReference type="ARBA" id="ARBA00022870"/>
    </source>
</evidence>
<dbReference type="GO" id="GO:0042742">
    <property type="term" value="P:defense response to bacterium"/>
    <property type="evidence" value="ECO:0007669"/>
    <property type="project" value="UniProtKB-KW"/>
</dbReference>
<keyword evidence="13" id="KW-0472">Membrane</keyword>
<dbReference type="InterPro" id="IPR034690">
    <property type="entry name" value="Endolysin_T4_type"/>
</dbReference>
<organism evidence="17 18">
    <name type="scientific">Enterobacter phage Ec_L1</name>
    <dbReference type="NCBI Taxonomy" id="2070180"/>
    <lineage>
        <taxon>Viruses</taxon>
        <taxon>Duplodnaviria</taxon>
        <taxon>Heunggongvirae</taxon>
        <taxon>Uroviricota</taxon>
        <taxon>Caudoviricetes</taxon>
        <taxon>Drexlerviridae</taxon>
        <taxon>Eclunavirus</taxon>
        <taxon>Eclunavirus EcL1</taxon>
    </lineage>
</organism>
<dbReference type="GO" id="GO:0003796">
    <property type="term" value="F:lysozyme activity"/>
    <property type="evidence" value="ECO:0007669"/>
    <property type="project" value="UniProtKB-EC"/>
</dbReference>
<keyword evidence="11" id="KW-0735">Signal-anchor</keyword>